<organism evidence="1">
    <name type="scientific">Siphoviridae sp. ctnR15</name>
    <dbReference type="NCBI Taxonomy" id="2827938"/>
    <lineage>
        <taxon>Viruses</taxon>
        <taxon>Duplodnaviria</taxon>
        <taxon>Heunggongvirae</taxon>
        <taxon>Uroviricota</taxon>
        <taxon>Caudoviricetes</taxon>
    </lineage>
</organism>
<evidence type="ECO:0000313" key="1">
    <source>
        <dbReference type="EMBL" id="DAF57141.1"/>
    </source>
</evidence>
<dbReference type="EMBL" id="BK032729">
    <property type="protein sequence ID" value="DAF57141.1"/>
    <property type="molecule type" value="Genomic_DNA"/>
</dbReference>
<name>A0A8S5T1E8_9CAUD</name>
<reference evidence="1" key="1">
    <citation type="journal article" date="2021" name="Proc. Natl. Acad. Sci. U.S.A.">
        <title>A Catalog of Tens of Thousands of Viruses from Human Metagenomes Reveals Hidden Associations with Chronic Diseases.</title>
        <authorList>
            <person name="Tisza M.J."/>
            <person name="Buck C.B."/>
        </authorList>
    </citation>
    <scope>NUCLEOTIDE SEQUENCE</scope>
    <source>
        <strain evidence="1">CtnR15</strain>
    </source>
</reference>
<sequence length="243" mass="26945">MLDDRQRGLLDWLCRDDTQDLGVFVPSSSRALRLRRGATTSHSYPSNPQNINELSVTIGDVRTCEHCSAPLKQWARVDARFCSARCRVAHHRAAQTQAPRGLPVELTSRPRWVNHLNKRPLCSRTGRWASVTDPSTWSTHAAASATGAPLGFVLGDGIGCIDLDGCLDEHGIPNEAARALLAYYEGSYVEVSPSGRGLHIWGTAVPQRGFKRMWRGQRIEFYSQGRYITVTEDVYQDGSLAPL</sequence>
<proteinExistence type="predicted"/>
<protein>
    <submittedName>
        <fullName evidence="1">Primase-pol, REPLICATION.8A</fullName>
    </submittedName>
</protein>
<accession>A0A8S5T1E8</accession>